<reference evidence="3 4" key="1">
    <citation type="submission" date="2016-10" db="EMBL/GenBank/DDBJ databases">
        <authorList>
            <person name="de Groot N.N."/>
        </authorList>
    </citation>
    <scope>NUCLEOTIDE SEQUENCE [LARGE SCALE GENOMIC DNA]</scope>
    <source>
        <strain evidence="3 4">CGMCC 4.3143</strain>
    </source>
</reference>
<dbReference type="CDD" id="cd17636">
    <property type="entry name" value="PtmA"/>
    <property type="match status" value="1"/>
</dbReference>
<dbReference type="InterPro" id="IPR000873">
    <property type="entry name" value="AMP-dep_synth/lig_dom"/>
</dbReference>
<feature type="domain" description="AMP-dependent synthetase/ligase" evidence="1">
    <location>
        <begin position="16"/>
        <end position="375"/>
    </location>
</feature>
<evidence type="ECO:0000259" key="2">
    <source>
        <dbReference type="Pfam" id="PF13193"/>
    </source>
</evidence>
<dbReference type="OrthoDB" id="3172305at2"/>
<dbReference type="InterPro" id="IPR050237">
    <property type="entry name" value="ATP-dep_AMP-bd_enzyme"/>
</dbReference>
<evidence type="ECO:0000313" key="4">
    <source>
        <dbReference type="Proteomes" id="UP000198967"/>
    </source>
</evidence>
<dbReference type="InterPro" id="IPR045851">
    <property type="entry name" value="AMP-bd_C_sf"/>
</dbReference>
<dbReference type="Proteomes" id="UP000198967">
    <property type="component" value="Unassembled WGS sequence"/>
</dbReference>
<accession>A0A1G7TLF6</accession>
<dbReference type="PANTHER" id="PTHR43767">
    <property type="entry name" value="LONG-CHAIN-FATTY-ACID--COA LIGASE"/>
    <property type="match status" value="1"/>
</dbReference>
<keyword evidence="4" id="KW-1185">Reference proteome</keyword>
<feature type="domain" description="AMP-binding enzyme C-terminal" evidence="2">
    <location>
        <begin position="425"/>
        <end position="496"/>
    </location>
</feature>
<dbReference type="Gene3D" id="3.30.300.30">
    <property type="match status" value="1"/>
</dbReference>
<dbReference type="Pfam" id="PF13193">
    <property type="entry name" value="AMP-binding_C"/>
    <property type="match status" value="1"/>
</dbReference>
<dbReference type="RefSeq" id="WP_093085893.1">
    <property type="nucleotide sequence ID" value="NZ_FNBE01000011.1"/>
</dbReference>
<dbReference type="PANTHER" id="PTHR43767:SF1">
    <property type="entry name" value="NONRIBOSOMAL PEPTIDE SYNTHASE PES1 (EUROFUNG)-RELATED"/>
    <property type="match status" value="1"/>
</dbReference>
<dbReference type="InterPro" id="IPR042099">
    <property type="entry name" value="ANL_N_sf"/>
</dbReference>
<organism evidence="3 4">
    <name type="scientific">Pseudonocardia oroxyli</name>
    <dbReference type="NCBI Taxonomy" id="366584"/>
    <lineage>
        <taxon>Bacteria</taxon>
        <taxon>Bacillati</taxon>
        <taxon>Actinomycetota</taxon>
        <taxon>Actinomycetes</taxon>
        <taxon>Pseudonocardiales</taxon>
        <taxon>Pseudonocardiaceae</taxon>
        <taxon>Pseudonocardia</taxon>
    </lineage>
</organism>
<evidence type="ECO:0000259" key="1">
    <source>
        <dbReference type="Pfam" id="PF00501"/>
    </source>
</evidence>
<dbReference type="GO" id="GO:0016878">
    <property type="term" value="F:acid-thiol ligase activity"/>
    <property type="evidence" value="ECO:0007669"/>
    <property type="project" value="UniProtKB-ARBA"/>
</dbReference>
<proteinExistence type="predicted"/>
<gene>
    <name evidence="3" type="ORF">SAMN05216377_11161</name>
</gene>
<dbReference type="InterPro" id="IPR025110">
    <property type="entry name" value="AMP-bd_C"/>
</dbReference>
<protein>
    <submittedName>
        <fullName evidence="3">Long-chain acyl-CoA synthetase</fullName>
    </submittedName>
</protein>
<dbReference type="SUPFAM" id="SSF56801">
    <property type="entry name" value="Acetyl-CoA synthetase-like"/>
    <property type="match status" value="1"/>
</dbReference>
<dbReference type="Gene3D" id="3.40.50.12780">
    <property type="entry name" value="N-terminal domain of ligase-like"/>
    <property type="match status" value="1"/>
</dbReference>
<sequence length="519" mass="55691">MTTRPDTTLCLHDVQEEQARSSPAVWAVVEDDLRFDYRTAQRRVLQLASVLRSRGVGPGDRVAWLGLNSFRVVELMIAAGRLGAMICPLNWRQTVDELEFVLADLAPTVVVAYPDPTQGDEGVHPRLRAAAEEATWYIVDGSAEGYESVLTAADPDVTPARSDPTAPVLIMYTAAHEGRPNGAMMTHQGLIAAGVVHAVMHGAFDGGQPVFLAALPLYHIATFMGCLSTLLLGGTVVYLPRASPEGISGLLASERCTWAYLTGPIIGQVAEAVEAAGSSLPDFRTPEAYVSADPRWASLGTPSPAPWSRYPGAFGQTELTGIVTYTALAVGAEGAAGRPSPWCLVRVVDGEDEDVPQGEPGEIVVRGLTAGAGYWNRDEVNAQRSRGGWWHTGDLGRRESDGSLSFVGPKTRMVKSGKENIYPVEVERCLREHPAIADVAVLGVPDPVWEQSVKAVVVPVAGETLTEDEVVAHCRERIASYKKPRHVVFAADLPRKAGRVDRDELDRLYDGGGYPGVGA</sequence>
<evidence type="ECO:0000313" key="3">
    <source>
        <dbReference type="EMBL" id="SDG35844.1"/>
    </source>
</evidence>
<name>A0A1G7TLF6_PSEOR</name>
<dbReference type="Pfam" id="PF00501">
    <property type="entry name" value="AMP-binding"/>
    <property type="match status" value="1"/>
</dbReference>
<dbReference type="STRING" id="366584.SAMN05216377_11161"/>
<dbReference type="AlphaFoldDB" id="A0A1G7TLF6"/>
<dbReference type="EMBL" id="FNBE01000011">
    <property type="protein sequence ID" value="SDG35844.1"/>
    <property type="molecule type" value="Genomic_DNA"/>
</dbReference>